<dbReference type="AlphaFoldDB" id="A0AAJ2BNW9"/>
<organism evidence="1 2">
    <name type="scientific">Pseudomonas oryzihabitans</name>
    <dbReference type="NCBI Taxonomy" id="47885"/>
    <lineage>
        <taxon>Bacteria</taxon>
        <taxon>Pseudomonadati</taxon>
        <taxon>Pseudomonadota</taxon>
        <taxon>Gammaproteobacteria</taxon>
        <taxon>Pseudomonadales</taxon>
        <taxon>Pseudomonadaceae</taxon>
        <taxon>Pseudomonas</taxon>
    </lineage>
</organism>
<gene>
    <name evidence="1" type="ORF">QE440_003663</name>
</gene>
<dbReference type="Proteomes" id="UP001268036">
    <property type="component" value="Unassembled WGS sequence"/>
</dbReference>
<dbReference type="RefSeq" id="WP_309760864.1">
    <property type="nucleotide sequence ID" value="NZ_JAVJAF010000001.1"/>
</dbReference>
<name>A0AAJ2BNW9_9PSED</name>
<evidence type="ECO:0000313" key="1">
    <source>
        <dbReference type="EMBL" id="MDR6235922.1"/>
    </source>
</evidence>
<protein>
    <submittedName>
        <fullName evidence="1">Multisubunit Na+/H+ antiporter MnhG subunit</fullName>
    </submittedName>
</protein>
<comment type="caution">
    <text evidence="1">The sequence shown here is derived from an EMBL/GenBank/DDBJ whole genome shotgun (WGS) entry which is preliminary data.</text>
</comment>
<evidence type="ECO:0000313" key="2">
    <source>
        <dbReference type="Proteomes" id="UP001268036"/>
    </source>
</evidence>
<accession>A0AAJ2BNW9</accession>
<reference evidence="1" key="1">
    <citation type="submission" date="2023-08" db="EMBL/GenBank/DDBJ databases">
        <title>Functional and genomic diversity of the sorghum phyllosphere microbiome.</title>
        <authorList>
            <person name="Shade A."/>
        </authorList>
    </citation>
    <scope>NUCLEOTIDE SEQUENCE</scope>
    <source>
        <strain evidence="1">SORGH_AS_0201</strain>
    </source>
</reference>
<dbReference type="EMBL" id="JAVJAF010000001">
    <property type="protein sequence ID" value="MDR6235922.1"/>
    <property type="molecule type" value="Genomic_DNA"/>
</dbReference>
<proteinExistence type="predicted"/>
<sequence length="68" mass="7080">MPALFRRTAMRSVNTLTSVVLLLLGLGCVALALGSQHPQALILAAVVCLAAFALQEPEVLPGPQSLRA</sequence>
<dbReference type="PROSITE" id="PS51257">
    <property type="entry name" value="PROKAR_LIPOPROTEIN"/>
    <property type="match status" value="1"/>
</dbReference>